<protein>
    <submittedName>
        <fullName evidence="4">Uncharacterized protein</fullName>
    </submittedName>
</protein>
<organism evidence="4 5">
    <name type="scientific">Rhizobium giardinii</name>
    <dbReference type="NCBI Taxonomy" id="56731"/>
    <lineage>
        <taxon>Bacteria</taxon>
        <taxon>Pseudomonadati</taxon>
        <taxon>Pseudomonadota</taxon>
        <taxon>Alphaproteobacteria</taxon>
        <taxon>Hyphomicrobiales</taxon>
        <taxon>Rhizobiaceae</taxon>
        <taxon>Rhizobium/Agrobacterium group</taxon>
        <taxon>Rhizobium</taxon>
    </lineage>
</organism>
<dbReference type="Pfam" id="PF25839">
    <property type="entry name" value="Apionate_lact_C"/>
    <property type="match status" value="1"/>
</dbReference>
<evidence type="ECO:0000313" key="4">
    <source>
        <dbReference type="EMBL" id="MBB5537605.1"/>
    </source>
</evidence>
<sequence>MSDTATAFQLYGTIKAEPFPRLLRAGKLTAQFAGGNLRAITYDGVEVLRAISYVVRDRDWGTYNPTLSNLAVTETESGFTISYDARCHGPNGTVLDIVALIEAGAGGKLTFRSSACSATGFETNRCGFCMLHPIIGVAGTAVSVEHVDGEVENTKLPVLIDPWQPVKNLRAITHTALPGVSVECRMEGDTFEMEDQRNWSDASYKTYVRPLSLPWPYKILENEPILQQITLTITDRRAASDDRPASAENSSVIRLTPGTASGTMPAISLVITPEEVEASLAALASQDGPKVQDLLFHFDPAAGHDAAAFKGFAEIAAIHGGTTTLEFAVPCQRPLDEEMLGIAARMRATDFAPNAIMVCPSVDRQSTPPGSKWPDCPPLEDVYAAAANAFPGIRLGGGMLSYFTELNRKRVPAGNLGFVSHCTSPIVHSAEDLSIMQTLEALPFITKSVRAIYGDKPYRLGPSTIAMRQNPYGSRTMDNPDCCRVPMANRDPRHTGLFAAAFATGYAASVLDAGIETLTLSALTGPFGLFAGKDEPITEGGRRPLFHIVAGLAELAGQQCRTVVASHPQKVMSFRTEIEKESTLWIVNLGAHALTVDMSELVNPTRAQLIVLDGDTMRKATKSGVKSVGIVRAQLRLSPFAVARVHTA</sequence>
<evidence type="ECO:0000313" key="5">
    <source>
        <dbReference type="Proteomes" id="UP000585507"/>
    </source>
</evidence>
<dbReference type="InterPro" id="IPR058789">
    <property type="entry name" value="ApnL_C"/>
</dbReference>
<name>A0A7W8X8S2_9HYPH</name>
<dbReference type="Pfam" id="PF25838">
    <property type="entry name" value="Apionate_lact_M"/>
    <property type="match status" value="1"/>
</dbReference>
<evidence type="ECO:0000259" key="1">
    <source>
        <dbReference type="Pfam" id="PF25837"/>
    </source>
</evidence>
<comment type="caution">
    <text evidence="4">The sequence shown here is derived from an EMBL/GenBank/DDBJ whole genome shotgun (WGS) entry which is preliminary data.</text>
</comment>
<evidence type="ECO:0000259" key="3">
    <source>
        <dbReference type="Pfam" id="PF25839"/>
    </source>
</evidence>
<dbReference type="InterPro" id="IPR058788">
    <property type="entry name" value="ApnL_N"/>
</dbReference>
<accession>A0A7W8X8S2</accession>
<evidence type="ECO:0000259" key="2">
    <source>
        <dbReference type="Pfam" id="PF25838"/>
    </source>
</evidence>
<dbReference type="AlphaFoldDB" id="A0A7W8X8S2"/>
<dbReference type="Pfam" id="PF25837">
    <property type="entry name" value="Apionate_lact_N"/>
    <property type="match status" value="1"/>
</dbReference>
<feature type="domain" description="D-apionate lactonase N-terminal" evidence="1">
    <location>
        <begin position="9"/>
        <end position="235"/>
    </location>
</feature>
<gene>
    <name evidence="4" type="ORF">GGD55_004325</name>
</gene>
<dbReference type="RefSeq" id="WP_018325740.1">
    <property type="nucleotide sequence ID" value="NZ_JACHBK010000010.1"/>
</dbReference>
<dbReference type="EMBL" id="JACHBK010000010">
    <property type="protein sequence ID" value="MBB5537605.1"/>
    <property type="molecule type" value="Genomic_DNA"/>
</dbReference>
<dbReference type="Proteomes" id="UP000585507">
    <property type="component" value="Unassembled WGS sequence"/>
</dbReference>
<reference evidence="4 5" key="1">
    <citation type="submission" date="2020-08" db="EMBL/GenBank/DDBJ databases">
        <title>Genomic Encyclopedia of Type Strains, Phase IV (KMG-V): Genome sequencing to study the core and pangenomes of soil and plant-associated prokaryotes.</title>
        <authorList>
            <person name="Whitman W."/>
        </authorList>
    </citation>
    <scope>NUCLEOTIDE SEQUENCE [LARGE SCALE GENOMIC DNA]</scope>
    <source>
        <strain evidence="4 5">SEMIA 4084</strain>
    </source>
</reference>
<keyword evidence="5" id="KW-1185">Reference proteome</keyword>
<dbReference type="InterPro" id="IPR058787">
    <property type="entry name" value="ApnL_M"/>
</dbReference>
<proteinExistence type="predicted"/>
<feature type="domain" description="D-apionate lactonase C-terminal" evidence="3">
    <location>
        <begin position="568"/>
        <end position="645"/>
    </location>
</feature>
<feature type="domain" description="D-apionate lactonase TIM barrel" evidence="2">
    <location>
        <begin position="267"/>
        <end position="557"/>
    </location>
</feature>